<keyword evidence="3" id="KW-1185">Reference proteome</keyword>
<evidence type="ECO:0000313" key="2">
    <source>
        <dbReference type="EMBL" id="KAE9388647.1"/>
    </source>
</evidence>
<dbReference type="OrthoDB" id="2947815at2759"/>
<evidence type="ECO:0000256" key="1">
    <source>
        <dbReference type="SAM" id="MobiDB-lite"/>
    </source>
</evidence>
<feature type="region of interest" description="Disordered" evidence="1">
    <location>
        <begin position="252"/>
        <end position="288"/>
    </location>
</feature>
<accession>A0A6A4GU40</accession>
<name>A0A6A4GU40_9AGAR</name>
<sequence length="288" mass="32618">MVYGDENGMPEINFTDDDPQDFRFHAPSLCRIFAGLQEALHRINTSEFAIRRAIDNLLELVFVFDTKALQGAQYVVESPVKLVRFNKHLLSRYPSGIAKADGAVVLKMPQTFLETLAKKKVDKNHYRSGNNLHKEYDPTYVEYKGGLNNNGRQAILDSAAVQAVHRVLGLHVTSYSLSIHYSYVDVITSFWEENSEDVNDFVYQYTKHNNIFDLSEGIGFLKFFSFLCQLRRHHHSIFQQLSNIHGDHIQVGADPFSSPIEENDPPPDDPNSSTPDHPQYGSDGSGAR</sequence>
<organism evidence="2 3">
    <name type="scientific">Gymnopus androsaceus JB14</name>
    <dbReference type="NCBI Taxonomy" id="1447944"/>
    <lineage>
        <taxon>Eukaryota</taxon>
        <taxon>Fungi</taxon>
        <taxon>Dikarya</taxon>
        <taxon>Basidiomycota</taxon>
        <taxon>Agaricomycotina</taxon>
        <taxon>Agaricomycetes</taxon>
        <taxon>Agaricomycetidae</taxon>
        <taxon>Agaricales</taxon>
        <taxon>Marasmiineae</taxon>
        <taxon>Omphalotaceae</taxon>
        <taxon>Gymnopus</taxon>
    </lineage>
</organism>
<dbReference type="Proteomes" id="UP000799118">
    <property type="component" value="Unassembled WGS sequence"/>
</dbReference>
<reference evidence="2" key="1">
    <citation type="journal article" date="2019" name="Environ. Microbiol.">
        <title>Fungal ecological strategies reflected in gene transcription - a case study of two litter decomposers.</title>
        <authorList>
            <person name="Barbi F."/>
            <person name="Kohler A."/>
            <person name="Barry K."/>
            <person name="Baskaran P."/>
            <person name="Daum C."/>
            <person name="Fauchery L."/>
            <person name="Ihrmark K."/>
            <person name="Kuo A."/>
            <person name="LaButti K."/>
            <person name="Lipzen A."/>
            <person name="Morin E."/>
            <person name="Grigoriev I.V."/>
            <person name="Henrissat B."/>
            <person name="Lindahl B."/>
            <person name="Martin F."/>
        </authorList>
    </citation>
    <scope>NUCLEOTIDE SEQUENCE</scope>
    <source>
        <strain evidence="2">JB14</strain>
    </source>
</reference>
<dbReference type="AlphaFoldDB" id="A0A6A4GU40"/>
<proteinExistence type="predicted"/>
<dbReference type="EMBL" id="ML769733">
    <property type="protein sequence ID" value="KAE9388647.1"/>
    <property type="molecule type" value="Genomic_DNA"/>
</dbReference>
<evidence type="ECO:0000313" key="3">
    <source>
        <dbReference type="Proteomes" id="UP000799118"/>
    </source>
</evidence>
<protein>
    <submittedName>
        <fullName evidence="2">Uncharacterized protein</fullName>
    </submittedName>
</protein>
<gene>
    <name evidence="2" type="ORF">BT96DRAFT_926952</name>
</gene>